<dbReference type="InterPro" id="IPR049730">
    <property type="entry name" value="SNF2/RAD54-like_C"/>
</dbReference>
<dbReference type="Proteomes" id="UP000285146">
    <property type="component" value="Unassembled WGS sequence"/>
</dbReference>
<keyword evidence="2" id="KW-0378">Hydrolase</keyword>
<evidence type="ECO:0000256" key="1">
    <source>
        <dbReference type="ARBA" id="ARBA00022741"/>
    </source>
</evidence>
<dbReference type="InterPro" id="IPR027417">
    <property type="entry name" value="P-loop_NTPase"/>
</dbReference>
<dbReference type="STRING" id="1230097.A0A423VQF4"/>
<comment type="caution">
    <text evidence="5">The sequence shown here is derived from an EMBL/GenBank/DDBJ whole genome shotgun (WGS) entry which is preliminary data.</text>
</comment>
<dbReference type="EMBL" id="LKEB01000081">
    <property type="protein sequence ID" value="ROV93251.1"/>
    <property type="molecule type" value="Genomic_DNA"/>
</dbReference>
<name>A0A423VQF4_9PEZI</name>
<evidence type="ECO:0000313" key="6">
    <source>
        <dbReference type="Proteomes" id="UP000285146"/>
    </source>
</evidence>
<dbReference type="GO" id="GO:0016787">
    <property type="term" value="F:hydrolase activity"/>
    <property type="evidence" value="ECO:0007669"/>
    <property type="project" value="UniProtKB-KW"/>
</dbReference>
<dbReference type="GO" id="GO:0005634">
    <property type="term" value="C:nucleus"/>
    <property type="evidence" value="ECO:0007669"/>
    <property type="project" value="TreeGrafter"/>
</dbReference>
<dbReference type="Pfam" id="PF00271">
    <property type="entry name" value="Helicase_C"/>
    <property type="match status" value="1"/>
</dbReference>
<dbReference type="InterPro" id="IPR050628">
    <property type="entry name" value="SNF2_RAD54_helicase_TF"/>
</dbReference>
<dbReference type="PANTHER" id="PTHR45626">
    <property type="entry name" value="TRANSCRIPTION TERMINATION FACTOR 2-RELATED"/>
    <property type="match status" value="1"/>
</dbReference>
<dbReference type="Gene3D" id="3.40.50.300">
    <property type="entry name" value="P-loop containing nucleotide triphosphate hydrolases"/>
    <property type="match status" value="1"/>
</dbReference>
<dbReference type="OrthoDB" id="448448at2759"/>
<keyword evidence="1" id="KW-0547">Nucleotide-binding</keyword>
<dbReference type="SMART" id="SM00490">
    <property type="entry name" value="HELICc"/>
    <property type="match status" value="1"/>
</dbReference>
<dbReference type="AlphaFoldDB" id="A0A423VQF4"/>
<sequence>MREFIGIGTQSWQAENLKREFQDILGSLGQAMSQVDIGPVTGLKSSLTKHQEVGTQFVLQREDETFGRNLSAWLIQVTGAHHTENEEMGLALGGLVADVMGLGKSLTTLVSILRSKERASDFGFFNNQIKSTGIDIIPTKATLVVVPSAQILENWENEIKTPLPRTDLSQTEELGHTGMVFDEATYACSPGLVQQDGFSTKLTAVVDNVVTTSSSEEKAIVFSYWKTTLNVLSRLLSQAGVNHLQVNGDTSYADRSNRLRAFKEDPELQVLLMSIGTGAVGLNLTVATRVHIVEPQWNPSVEEQAIARALRMGQTREVTVFRYVLQNTVEQIYFPTNAAM</sequence>
<dbReference type="PROSITE" id="PS51194">
    <property type="entry name" value="HELICASE_CTER"/>
    <property type="match status" value="1"/>
</dbReference>
<dbReference type="InterPro" id="IPR000330">
    <property type="entry name" value="SNF2_N"/>
</dbReference>
<dbReference type="InterPro" id="IPR038718">
    <property type="entry name" value="SNF2-like_sf"/>
</dbReference>
<keyword evidence="3" id="KW-0067">ATP-binding</keyword>
<proteinExistence type="predicted"/>
<dbReference type="Gene3D" id="3.40.50.10810">
    <property type="entry name" value="Tandem AAA-ATPase domain"/>
    <property type="match status" value="1"/>
</dbReference>
<accession>A0A423VQF4</accession>
<evidence type="ECO:0000256" key="3">
    <source>
        <dbReference type="ARBA" id="ARBA00022840"/>
    </source>
</evidence>
<keyword evidence="6" id="KW-1185">Reference proteome</keyword>
<dbReference type="SUPFAM" id="SSF52540">
    <property type="entry name" value="P-loop containing nucleoside triphosphate hydrolases"/>
    <property type="match status" value="2"/>
</dbReference>
<dbReference type="InterPro" id="IPR001650">
    <property type="entry name" value="Helicase_C-like"/>
</dbReference>
<protein>
    <recommendedName>
        <fullName evidence="4">Helicase C-terminal domain-containing protein</fullName>
    </recommendedName>
</protein>
<dbReference type="PANTHER" id="PTHR45626:SF22">
    <property type="entry name" value="DNA REPAIR PROTEIN RAD5"/>
    <property type="match status" value="1"/>
</dbReference>
<dbReference type="GO" id="GO:0005524">
    <property type="term" value="F:ATP binding"/>
    <property type="evidence" value="ECO:0007669"/>
    <property type="project" value="UniProtKB-KW"/>
</dbReference>
<evidence type="ECO:0000256" key="2">
    <source>
        <dbReference type="ARBA" id="ARBA00022801"/>
    </source>
</evidence>
<gene>
    <name evidence="5" type="ORF">VPNG_09535</name>
</gene>
<dbReference type="GO" id="GO:0008094">
    <property type="term" value="F:ATP-dependent activity, acting on DNA"/>
    <property type="evidence" value="ECO:0007669"/>
    <property type="project" value="TreeGrafter"/>
</dbReference>
<dbReference type="GO" id="GO:0006281">
    <property type="term" value="P:DNA repair"/>
    <property type="evidence" value="ECO:0007669"/>
    <property type="project" value="TreeGrafter"/>
</dbReference>
<evidence type="ECO:0000259" key="4">
    <source>
        <dbReference type="PROSITE" id="PS51194"/>
    </source>
</evidence>
<evidence type="ECO:0000313" key="5">
    <source>
        <dbReference type="EMBL" id="ROV93251.1"/>
    </source>
</evidence>
<dbReference type="Pfam" id="PF00176">
    <property type="entry name" value="SNF2-rel_dom"/>
    <property type="match status" value="1"/>
</dbReference>
<feature type="domain" description="Helicase C-terminal" evidence="4">
    <location>
        <begin position="205"/>
        <end position="340"/>
    </location>
</feature>
<dbReference type="CDD" id="cd18793">
    <property type="entry name" value="SF2_C_SNF"/>
    <property type="match status" value="1"/>
</dbReference>
<dbReference type="InParanoid" id="A0A423VQF4"/>
<organism evidence="5 6">
    <name type="scientific">Cytospora leucostoma</name>
    <dbReference type="NCBI Taxonomy" id="1230097"/>
    <lineage>
        <taxon>Eukaryota</taxon>
        <taxon>Fungi</taxon>
        <taxon>Dikarya</taxon>
        <taxon>Ascomycota</taxon>
        <taxon>Pezizomycotina</taxon>
        <taxon>Sordariomycetes</taxon>
        <taxon>Sordariomycetidae</taxon>
        <taxon>Diaporthales</taxon>
        <taxon>Cytosporaceae</taxon>
        <taxon>Cytospora</taxon>
    </lineage>
</organism>
<reference evidence="5 6" key="1">
    <citation type="submission" date="2015-09" db="EMBL/GenBank/DDBJ databases">
        <title>Host preference determinants of Valsa canker pathogens revealed by comparative genomics.</title>
        <authorList>
            <person name="Yin Z."/>
            <person name="Huang L."/>
        </authorList>
    </citation>
    <scope>NUCLEOTIDE SEQUENCE [LARGE SCALE GENOMIC DNA]</scope>
    <source>
        <strain evidence="5 6">SXYLt</strain>
    </source>
</reference>